<dbReference type="InterPro" id="IPR006028">
    <property type="entry name" value="GABAA/Glycine_rcpt"/>
</dbReference>
<keyword evidence="10 11" id="KW-0407">Ion channel</keyword>
<evidence type="ECO:0000256" key="9">
    <source>
        <dbReference type="ARBA" id="ARBA00023136"/>
    </source>
</evidence>
<gene>
    <name evidence="15" type="ORF">O3P69_000454</name>
</gene>
<dbReference type="InterPro" id="IPR038050">
    <property type="entry name" value="Neuro_actylchol_rec"/>
</dbReference>
<keyword evidence="9 11" id="KW-0472">Membrane</keyword>
<dbReference type="PRINTS" id="PR00253">
    <property type="entry name" value="GABAARECEPTR"/>
</dbReference>
<evidence type="ECO:0000256" key="12">
    <source>
        <dbReference type="SAM" id="MobiDB-lite"/>
    </source>
</evidence>
<keyword evidence="6" id="KW-0732">Signal</keyword>
<dbReference type="GO" id="GO:0005254">
    <property type="term" value="F:chloride channel activity"/>
    <property type="evidence" value="ECO:0007669"/>
    <property type="project" value="UniProtKB-ARBA"/>
</dbReference>
<dbReference type="SUPFAM" id="SSF63712">
    <property type="entry name" value="Nicotinic receptor ligand binding domain-like"/>
    <property type="match status" value="1"/>
</dbReference>
<feature type="transmembrane region" description="Helical" evidence="11">
    <location>
        <begin position="539"/>
        <end position="558"/>
    </location>
</feature>
<feature type="transmembrane region" description="Helical" evidence="11">
    <location>
        <begin position="344"/>
        <end position="361"/>
    </location>
</feature>
<proteinExistence type="inferred from homology"/>
<feature type="transmembrane region" description="Helical" evidence="11">
    <location>
        <begin position="319"/>
        <end position="337"/>
    </location>
</feature>
<evidence type="ECO:0000256" key="1">
    <source>
        <dbReference type="ARBA" id="ARBA00004141"/>
    </source>
</evidence>
<dbReference type="InterPro" id="IPR006202">
    <property type="entry name" value="Neur_chan_lig-bd"/>
</dbReference>
<feature type="compositionally biased region" description="Basic and acidic residues" evidence="12">
    <location>
        <begin position="469"/>
        <end position="483"/>
    </location>
</feature>
<evidence type="ECO:0000256" key="6">
    <source>
        <dbReference type="ARBA" id="ARBA00022729"/>
    </source>
</evidence>
<evidence type="ECO:0000259" key="13">
    <source>
        <dbReference type="Pfam" id="PF02931"/>
    </source>
</evidence>
<dbReference type="CDD" id="cd18987">
    <property type="entry name" value="LGIC_ECD_anion"/>
    <property type="match status" value="1"/>
</dbReference>
<evidence type="ECO:0000256" key="10">
    <source>
        <dbReference type="ARBA" id="ARBA00023303"/>
    </source>
</evidence>
<keyword evidence="8 11" id="KW-0406">Ion transport</keyword>
<dbReference type="GO" id="GO:0005230">
    <property type="term" value="F:extracellular ligand-gated monoatomic ion channel activity"/>
    <property type="evidence" value="ECO:0007669"/>
    <property type="project" value="InterPro"/>
</dbReference>
<feature type="region of interest" description="Disordered" evidence="12">
    <location>
        <begin position="462"/>
        <end position="497"/>
    </location>
</feature>
<dbReference type="Pfam" id="PF02932">
    <property type="entry name" value="Neur_chan_memb"/>
    <property type="match status" value="1"/>
</dbReference>
<evidence type="ECO:0000256" key="8">
    <source>
        <dbReference type="ARBA" id="ARBA00023065"/>
    </source>
</evidence>
<dbReference type="AlphaFoldDB" id="A0AAW0UT63"/>
<evidence type="ECO:0000256" key="3">
    <source>
        <dbReference type="ARBA" id="ARBA00022448"/>
    </source>
</evidence>
<feature type="compositionally biased region" description="Basic and acidic residues" evidence="12">
    <location>
        <begin position="406"/>
        <end position="418"/>
    </location>
</feature>
<reference evidence="15 16" key="1">
    <citation type="submission" date="2023-03" db="EMBL/GenBank/DDBJ databases">
        <title>High-quality genome of Scylla paramamosain provides insights in environmental adaptation.</title>
        <authorList>
            <person name="Zhang L."/>
        </authorList>
    </citation>
    <scope>NUCLEOTIDE SEQUENCE [LARGE SCALE GENOMIC DNA]</scope>
    <source>
        <strain evidence="15">LZ_2023a</strain>
        <tissue evidence="15">Muscle</tissue>
    </source>
</reference>
<keyword evidence="4" id="KW-1003">Cell membrane</keyword>
<feature type="domain" description="Neurotransmitter-gated ion-channel transmembrane" evidence="14">
    <location>
        <begin position="319"/>
        <end position="556"/>
    </location>
</feature>
<evidence type="ECO:0000256" key="2">
    <source>
        <dbReference type="ARBA" id="ARBA00004236"/>
    </source>
</evidence>
<dbReference type="SUPFAM" id="SSF90112">
    <property type="entry name" value="Neurotransmitter-gated ion-channel transmembrane pore"/>
    <property type="match status" value="1"/>
</dbReference>
<feature type="region of interest" description="Disordered" evidence="12">
    <location>
        <begin position="406"/>
        <end position="447"/>
    </location>
</feature>
<dbReference type="InterPro" id="IPR006201">
    <property type="entry name" value="Neur_channel"/>
</dbReference>
<dbReference type="InterPro" id="IPR036719">
    <property type="entry name" value="Neuro-gated_channel_TM_sf"/>
</dbReference>
<comment type="similarity">
    <text evidence="11">Belongs to the ligand-gated ion channel (TC 1.A.9) family.</text>
</comment>
<evidence type="ECO:0000259" key="14">
    <source>
        <dbReference type="Pfam" id="PF02932"/>
    </source>
</evidence>
<feature type="domain" description="Neurotransmitter-gated ion-channel ligand-binding" evidence="13">
    <location>
        <begin position="112"/>
        <end position="310"/>
    </location>
</feature>
<name>A0AAW0UT63_SCYPA</name>
<evidence type="ECO:0000313" key="15">
    <source>
        <dbReference type="EMBL" id="KAK8403334.1"/>
    </source>
</evidence>
<dbReference type="PROSITE" id="PS00236">
    <property type="entry name" value="NEUROTR_ION_CHANNEL"/>
    <property type="match status" value="1"/>
</dbReference>
<accession>A0AAW0UT63</accession>
<dbReference type="GO" id="GO:0005886">
    <property type="term" value="C:plasma membrane"/>
    <property type="evidence" value="ECO:0007669"/>
    <property type="project" value="UniProtKB-SubCell"/>
</dbReference>
<comment type="subcellular location">
    <subcellularLocation>
        <location evidence="2">Cell membrane</location>
    </subcellularLocation>
    <subcellularLocation>
        <location evidence="1">Membrane</location>
        <topology evidence="1">Multi-pass membrane protein</topology>
    </subcellularLocation>
</comment>
<keyword evidence="3 11" id="KW-0813">Transport</keyword>
<dbReference type="GO" id="GO:0004888">
    <property type="term" value="F:transmembrane signaling receptor activity"/>
    <property type="evidence" value="ECO:0007669"/>
    <property type="project" value="InterPro"/>
</dbReference>
<dbReference type="EMBL" id="JARAKH010000006">
    <property type="protein sequence ID" value="KAK8403334.1"/>
    <property type="molecule type" value="Genomic_DNA"/>
</dbReference>
<dbReference type="Gene3D" id="1.20.58.390">
    <property type="entry name" value="Neurotransmitter-gated ion-channel transmembrane domain"/>
    <property type="match status" value="1"/>
</dbReference>
<evidence type="ECO:0000313" key="16">
    <source>
        <dbReference type="Proteomes" id="UP001487740"/>
    </source>
</evidence>
<dbReference type="PANTHER" id="PTHR18945">
    <property type="entry name" value="NEUROTRANSMITTER GATED ION CHANNEL"/>
    <property type="match status" value="1"/>
</dbReference>
<dbReference type="PRINTS" id="PR00252">
    <property type="entry name" value="NRIONCHANNEL"/>
</dbReference>
<evidence type="ECO:0000256" key="5">
    <source>
        <dbReference type="ARBA" id="ARBA00022692"/>
    </source>
</evidence>
<dbReference type="InterPro" id="IPR006029">
    <property type="entry name" value="Neurotrans-gated_channel_TM"/>
</dbReference>
<protein>
    <submittedName>
        <fullName evidence="15">Uncharacterized protein</fullName>
    </submittedName>
</protein>
<feature type="transmembrane region" description="Helical" evidence="11">
    <location>
        <begin position="377"/>
        <end position="399"/>
    </location>
</feature>
<keyword evidence="5 11" id="KW-0812">Transmembrane</keyword>
<evidence type="ECO:0000256" key="4">
    <source>
        <dbReference type="ARBA" id="ARBA00022475"/>
    </source>
</evidence>
<sequence length="564" mass="63909">MQEIILKVLYLLLNNIWESRPRPNGDDGRHPSPPFLVASLGLSHGLSSIRGDGRDGFEHGMVVVSRAKRQAEPASPSTTACLTVDDLSAQCSDWVGQTKRPINPTLRAVVPEGYDQYVLPKTPDGGPLPVYISAKVRDIQKIDEQNMEVTIEWYLRLFWVDSGLTPPANITEDQWQNVAPDITDYIWLPTTYIDHAKEVTKPTLLIRPESFRMKNSGLIRYSMAVTTRMSCPMDFSAYPFDHQVCYFRMESYQFTSKQVSYKWFNPVIERSNNIRLGQFDFDFYSVQQQNTSHTTGSFPLLMVEVVLKRRISYHLMNTFLPSGLFVCVSWLTFLVPADQIPGRMVLTITTLLTLVSMFAAVREESPKVSYAKAVDQWMIMCIIFVFLVLFEFTGVIRMYELGRRAAEKDTNSSTERTHASIPSTTTPNRVPTATSPPSEASSQPSVIPSTIDLVSHASRRSMQKQQRVWGDKEVVASEEDGTRSKQAGRQQKEEQGEGCASTCLPEAFLYTSVKPVGEAVKVRKGGSSWRDWGDRVESWSLKVFPLLFVVGNLCYWAYWLGRRR</sequence>
<comment type="caution">
    <text evidence="15">The sequence shown here is derived from an EMBL/GenBank/DDBJ whole genome shotgun (WGS) entry which is preliminary data.</text>
</comment>
<evidence type="ECO:0000256" key="11">
    <source>
        <dbReference type="RuleBase" id="RU000687"/>
    </source>
</evidence>
<dbReference type="Pfam" id="PF02931">
    <property type="entry name" value="Neur_chan_LBD"/>
    <property type="match status" value="1"/>
</dbReference>
<dbReference type="InterPro" id="IPR036734">
    <property type="entry name" value="Neur_chan_lig-bd_sf"/>
</dbReference>
<organism evidence="15 16">
    <name type="scientific">Scylla paramamosain</name>
    <name type="common">Mud crab</name>
    <dbReference type="NCBI Taxonomy" id="85552"/>
    <lineage>
        <taxon>Eukaryota</taxon>
        <taxon>Metazoa</taxon>
        <taxon>Ecdysozoa</taxon>
        <taxon>Arthropoda</taxon>
        <taxon>Crustacea</taxon>
        <taxon>Multicrustacea</taxon>
        <taxon>Malacostraca</taxon>
        <taxon>Eumalacostraca</taxon>
        <taxon>Eucarida</taxon>
        <taxon>Decapoda</taxon>
        <taxon>Pleocyemata</taxon>
        <taxon>Brachyura</taxon>
        <taxon>Eubrachyura</taxon>
        <taxon>Portunoidea</taxon>
        <taxon>Portunidae</taxon>
        <taxon>Portuninae</taxon>
        <taxon>Scylla</taxon>
    </lineage>
</organism>
<keyword evidence="16" id="KW-1185">Reference proteome</keyword>
<dbReference type="Gene3D" id="2.70.170.10">
    <property type="entry name" value="Neurotransmitter-gated ion-channel ligand-binding domain"/>
    <property type="match status" value="1"/>
</dbReference>
<evidence type="ECO:0000256" key="7">
    <source>
        <dbReference type="ARBA" id="ARBA00022989"/>
    </source>
</evidence>
<dbReference type="Proteomes" id="UP001487740">
    <property type="component" value="Unassembled WGS sequence"/>
</dbReference>
<dbReference type="GO" id="GO:0099095">
    <property type="term" value="F:ligand-gated monoatomic anion channel activity"/>
    <property type="evidence" value="ECO:0007669"/>
    <property type="project" value="UniProtKB-ARBA"/>
</dbReference>
<keyword evidence="7 11" id="KW-1133">Transmembrane helix</keyword>
<feature type="compositionally biased region" description="Polar residues" evidence="12">
    <location>
        <begin position="420"/>
        <end position="429"/>
    </location>
</feature>
<dbReference type="InterPro" id="IPR018000">
    <property type="entry name" value="Neurotransmitter_ion_chnl_CS"/>
</dbReference>
<feature type="compositionally biased region" description="Low complexity" evidence="12">
    <location>
        <begin position="431"/>
        <end position="445"/>
    </location>
</feature>